<dbReference type="RefSeq" id="WP_053939599.1">
    <property type="nucleotide sequence ID" value="NZ_LAQT01000036.1"/>
</dbReference>
<gene>
    <name evidence="2" type="ORF">WG78_20170</name>
</gene>
<proteinExistence type="predicted"/>
<organism evidence="2 3">
    <name type="scientific">Amantichitinum ursilacus</name>
    <dbReference type="NCBI Taxonomy" id="857265"/>
    <lineage>
        <taxon>Bacteria</taxon>
        <taxon>Pseudomonadati</taxon>
        <taxon>Pseudomonadota</taxon>
        <taxon>Betaproteobacteria</taxon>
        <taxon>Neisseriales</taxon>
        <taxon>Chitinibacteraceae</taxon>
        <taxon>Amantichitinum</taxon>
    </lineage>
</organism>
<dbReference type="AlphaFoldDB" id="A0A0N0GLB6"/>
<feature type="region of interest" description="Disordered" evidence="1">
    <location>
        <begin position="64"/>
        <end position="83"/>
    </location>
</feature>
<dbReference type="EMBL" id="LAQT01000036">
    <property type="protein sequence ID" value="KPC49675.1"/>
    <property type="molecule type" value="Genomic_DNA"/>
</dbReference>
<feature type="compositionally biased region" description="Acidic residues" evidence="1">
    <location>
        <begin position="68"/>
        <end position="83"/>
    </location>
</feature>
<evidence type="ECO:0000313" key="2">
    <source>
        <dbReference type="EMBL" id="KPC49675.1"/>
    </source>
</evidence>
<evidence type="ECO:0000313" key="3">
    <source>
        <dbReference type="Proteomes" id="UP000037939"/>
    </source>
</evidence>
<dbReference type="Proteomes" id="UP000037939">
    <property type="component" value="Unassembled WGS sequence"/>
</dbReference>
<protein>
    <submittedName>
        <fullName evidence="2">Uncharacterized protein</fullName>
    </submittedName>
</protein>
<evidence type="ECO:0000256" key="1">
    <source>
        <dbReference type="SAM" id="MobiDB-lite"/>
    </source>
</evidence>
<comment type="caution">
    <text evidence="2">The sequence shown here is derived from an EMBL/GenBank/DDBJ whole genome shotgun (WGS) entry which is preliminary data.</text>
</comment>
<sequence length="83" mass="9483">MAWSGGTELFEDVITAAQKGIPDNDLRRDFYLELIEAFEREGWDEQADCRGLDAAFDEALESLHPELTEDEDDDDDADDDVYH</sequence>
<accession>A0A0N0GLB6</accession>
<reference evidence="2 3" key="1">
    <citation type="submission" date="2015-07" db="EMBL/GenBank/DDBJ databases">
        <title>Draft genome sequence of the Amantichitinum ursilacus IGB-41, a new chitin-degrading bacterium.</title>
        <authorList>
            <person name="Kirstahler P."/>
            <person name="Guenther M."/>
            <person name="Grumaz C."/>
            <person name="Rupp S."/>
            <person name="Zibek S."/>
            <person name="Sohn K."/>
        </authorList>
    </citation>
    <scope>NUCLEOTIDE SEQUENCE [LARGE SCALE GENOMIC DNA]</scope>
    <source>
        <strain evidence="2 3">IGB-41</strain>
    </source>
</reference>
<keyword evidence="3" id="KW-1185">Reference proteome</keyword>
<name>A0A0N0GLB6_9NEIS</name>
<dbReference type="OrthoDB" id="4243444at2"/>